<dbReference type="EMBL" id="CP014671">
    <property type="protein sequence ID" value="ANX03181.1"/>
    <property type="molecule type" value="Genomic_DNA"/>
</dbReference>
<keyword evidence="2" id="KW-1185">Reference proteome</keyword>
<proteinExistence type="predicted"/>
<organism evidence="1 2">
    <name type="scientific">Immundisolibacter cernigliae</name>
    <dbReference type="NCBI Taxonomy" id="1810504"/>
    <lineage>
        <taxon>Bacteria</taxon>
        <taxon>Pseudomonadati</taxon>
        <taxon>Pseudomonadota</taxon>
        <taxon>Gammaproteobacteria</taxon>
        <taxon>Immundisolibacterales</taxon>
        <taxon>Immundisolibacteraceae</taxon>
        <taxon>Immundisolibacter</taxon>
    </lineage>
</organism>
<dbReference type="Proteomes" id="UP000092952">
    <property type="component" value="Chromosome"/>
</dbReference>
<dbReference type="AlphaFoldDB" id="A0A1B1YQZ4"/>
<gene>
    <name evidence="1" type="ORF">PG2T_02570</name>
</gene>
<dbReference type="RefSeq" id="WP_068802687.1">
    <property type="nucleotide sequence ID" value="NZ_CP014671.1"/>
</dbReference>
<evidence type="ECO:0000313" key="1">
    <source>
        <dbReference type="EMBL" id="ANX03181.1"/>
    </source>
</evidence>
<accession>A0A1B1YQZ4</accession>
<dbReference type="OrthoDB" id="9794403at2"/>
<evidence type="ECO:0000313" key="2">
    <source>
        <dbReference type="Proteomes" id="UP000092952"/>
    </source>
</evidence>
<sequence length="86" mass="9530">MNLVERSADTLVRHIDDLRAVIDTVKATHPFSLVAMVVLPEHLNAIWRLLPGDADYPIRSSLIERGMVSLDWGGNVGDDVCGYGER</sequence>
<dbReference type="InParanoid" id="A0A1B1YQZ4"/>
<dbReference type="KEGG" id="gbi:PG2T_02570"/>
<reference evidence="2" key="1">
    <citation type="submission" date="2016-03" db="EMBL/GenBank/DDBJ databases">
        <title>Complete genome sequence of Solimmundus cernigliae, representing a novel lineage of polycyclic aromatic hydrocarbon degraders within the Gammaproteobacteria.</title>
        <authorList>
            <person name="Singleton D.R."/>
            <person name="Dickey A.N."/>
            <person name="Scholl E.H."/>
            <person name="Wright F.A."/>
            <person name="Aitken M.D."/>
        </authorList>
    </citation>
    <scope>NUCLEOTIDE SEQUENCE [LARGE SCALE GENOMIC DNA]</scope>
    <source>
        <strain evidence="2">TR3.2</strain>
    </source>
</reference>
<protein>
    <recommendedName>
        <fullName evidence="3">Transposase IS200-like domain-containing protein</fullName>
    </recommendedName>
</protein>
<evidence type="ECO:0008006" key="3">
    <source>
        <dbReference type="Google" id="ProtNLM"/>
    </source>
</evidence>
<name>A0A1B1YQZ4_9GAMM</name>